<evidence type="ECO:0000256" key="6">
    <source>
        <dbReference type="ARBA" id="ARBA00023136"/>
    </source>
</evidence>
<evidence type="ECO:0000313" key="11">
    <source>
        <dbReference type="Proteomes" id="UP000316759"/>
    </source>
</evidence>
<dbReference type="GO" id="GO:0000139">
    <property type="term" value="C:Golgi membrane"/>
    <property type="evidence" value="ECO:0007669"/>
    <property type="project" value="TreeGrafter"/>
</dbReference>
<evidence type="ECO:0000256" key="4">
    <source>
        <dbReference type="ARBA" id="ARBA00022692"/>
    </source>
</evidence>
<keyword evidence="5 8" id="KW-1133">Transmembrane helix</keyword>
<evidence type="ECO:0000256" key="5">
    <source>
        <dbReference type="ARBA" id="ARBA00022989"/>
    </source>
</evidence>
<feature type="transmembrane region" description="Helical" evidence="8">
    <location>
        <begin position="272"/>
        <end position="289"/>
    </location>
</feature>
<feature type="transmembrane region" description="Helical" evidence="8">
    <location>
        <begin position="181"/>
        <end position="200"/>
    </location>
</feature>
<feature type="transmembrane region" description="Helical" evidence="8">
    <location>
        <begin position="142"/>
        <end position="161"/>
    </location>
</feature>
<comment type="subcellular location">
    <subcellularLocation>
        <location evidence="1">Membrane</location>
        <topology evidence="1">Multi-pass membrane protein</topology>
    </subcellularLocation>
</comment>
<comment type="similarity">
    <text evidence="2">Belongs to the nucleotide-sugar transporter family. SLC35B subfamily.</text>
</comment>
<dbReference type="AlphaFoldDB" id="A0A504YUZ7"/>
<evidence type="ECO:0000256" key="7">
    <source>
        <dbReference type="ARBA" id="ARBA00039668"/>
    </source>
</evidence>
<keyword evidence="6 8" id="KW-0472">Membrane</keyword>
<feature type="signal peptide" evidence="9">
    <location>
        <begin position="1"/>
        <end position="21"/>
    </location>
</feature>
<dbReference type="EMBL" id="SUNJ01004440">
    <property type="protein sequence ID" value="TPP64435.1"/>
    <property type="molecule type" value="Genomic_DNA"/>
</dbReference>
<evidence type="ECO:0000313" key="10">
    <source>
        <dbReference type="EMBL" id="TPP64435.1"/>
    </source>
</evidence>
<dbReference type="GO" id="GO:0046964">
    <property type="term" value="F:3'-phosphoadenosine 5'-phosphosulfate transmembrane transporter activity"/>
    <property type="evidence" value="ECO:0007669"/>
    <property type="project" value="TreeGrafter"/>
</dbReference>
<accession>A0A504YUZ7</accession>
<protein>
    <recommendedName>
        <fullName evidence="7">Adenosine 3'-phospho 5'-phosphosulfate transporter 1</fullName>
    </recommendedName>
</protein>
<gene>
    <name evidence="10" type="ORF">FGIG_02412</name>
</gene>
<dbReference type="InterPro" id="IPR013657">
    <property type="entry name" value="SCL35B1-4/HUT1"/>
</dbReference>
<feature type="transmembrane region" description="Helical" evidence="8">
    <location>
        <begin position="434"/>
        <end position="453"/>
    </location>
</feature>
<dbReference type="PANTHER" id="PTHR10778:SF13">
    <property type="entry name" value="ADENOSINE 3'-PHOSPHO 5'-PHOSPHOSULFATE TRANSPORTER 1"/>
    <property type="match status" value="1"/>
</dbReference>
<dbReference type="STRING" id="46835.A0A504YUZ7"/>
<proteinExistence type="inferred from homology"/>
<comment type="caution">
    <text evidence="10">The sequence shown here is derived from an EMBL/GenBank/DDBJ whole genome shotgun (WGS) entry which is preliminary data.</text>
</comment>
<feature type="transmembrane region" description="Helical" evidence="8">
    <location>
        <begin position="383"/>
        <end position="404"/>
    </location>
</feature>
<keyword evidence="9" id="KW-0732">Signal</keyword>
<dbReference type="OrthoDB" id="10035043at2759"/>
<sequence>MHGTLLGQCLTASVLLLAVGCLPVGLHPEELKRSPQSWSLRLLVNSAFYLVILLPLFFLRLYLRGIGMFGKAQGEDRRCLFRCAQLCFEADISGSETKGDDGLFPSFSTTSDRKPSPNCVLRLQNSLGLHLDSNDRTPRQRCALLAICVFGLQISYVMWGVMQERIMTRDYDGQMFGSSQFLVFCNRIVTLFIVLPIHWLRLGVECNPFELGHRAPFFEFSFASVSNILSSWCQYEALKYVTFPTQVISKACKIIPVMLMGWLIQRRTYSSLEYITGGLISIGLSTFLLSDSKEWVAPPGQRHHSSWVALSGGILISGYMVMDSFTSNWQDRLFRKYHLSPVQVMAGVNLWSVLLTFFPLIYQNSLISSVKFGMEHPEFFLDVSISAMCSAVGQLFIFFTISFFGPATFVLIMTLRMGLSLFLSYVLFGHALSSRGILGVTLVFAALFIRIYWRSNEKRAQVFQSLGAKS</sequence>
<dbReference type="Pfam" id="PF08449">
    <property type="entry name" value="UAA"/>
    <property type="match status" value="1"/>
</dbReference>
<feature type="transmembrane region" description="Helical" evidence="8">
    <location>
        <begin position="304"/>
        <end position="322"/>
    </location>
</feature>
<evidence type="ECO:0000256" key="2">
    <source>
        <dbReference type="ARBA" id="ARBA00010694"/>
    </source>
</evidence>
<feature type="transmembrane region" description="Helical" evidence="8">
    <location>
        <begin position="342"/>
        <end position="363"/>
    </location>
</feature>
<keyword evidence="3" id="KW-0813">Transport</keyword>
<feature type="chain" id="PRO_5021248958" description="Adenosine 3'-phospho 5'-phosphosulfate transporter 1" evidence="9">
    <location>
        <begin position="22"/>
        <end position="470"/>
    </location>
</feature>
<dbReference type="PANTHER" id="PTHR10778">
    <property type="entry name" value="SOLUTE CARRIER FAMILY 35 MEMBER B"/>
    <property type="match status" value="1"/>
</dbReference>
<organism evidence="10 11">
    <name type="scientific">Fasciola gigantica</name>
    <name type="common">Giant liver fluke</name>
    <dbReference type="NCBI Taxonomy" id="46835"/>
    <lineage>
        <taxon>Eukaryota</taxon>
        <taxon>Metazoa</taxon>
        <taxon>Spiralia</taxon>
        <taxon>Lophotrochozoa</taxon>
        <taxon>Platyhelminthes</taxon>
        <taxon>Trematoda</taxon>
        <taxon>Digenea</taxon>
        <taxon>Plagiorchiida</taxon>
        <taxon>Echinostomata</taxon>
        <taxon>Echinostomatoidea</taxon>
        <taxon>Fasciolidae</taxon>
        <taxon>Fasciola</taxon>
    </lineage>
</organism>
<name>A0A504YUZ7_FASGI</name>
<reference evidence="10 11" key="1">
    <citation type="submission" date="2019-04" db="EMBL/GenBank/DDBJ databases">
        <title>Annotation for the trematode Fasciola gigantica.</title>
        <authorList>
            <person name="Choi Y.-J."/>
        </authorList>
    </citation>
    <scope>NUCLEOTIDE SEQUENCE [LARGE SCALE GENOMIC DNA]</scope>
    <source>
        <strain evidence="10">Uganda_cow_1</strain>
    </source>
</reference>
<dbReference type="Proteomes" id="UP000316759">
    <property type="component" value="Unassembled WGS sequence"/>
</dbReference>
<evidence type="ECO:0000256" key="8">
    <source>
        <dbReference type="SAM" id="Phobius"/>
    </source>
</evidence>
<evidence type="ECO:0000256" key="1">
    <source>
        <dbReference type="ARBA" id="ARBA00004141"/>
    </source>
</evidence>
<dbReference type="GO" id="GO:0005789">
    <property type="term" value="C:endoplasmic reticulum membrane"/>
    <property type="evidence" value="ECO:0007669"/>
    <property type="project" value="TreeGrafter"/>
</dbReference>
<keyword evidence="4 8" id="KW-0812">Transmembrane</keyword>
<keyword evidence="11" id="KW-1185">Reference proteome</keyword>
<feature type="transmembrane region" description="Helical" evidence="8">
    <location>
        <begin position="38"/>
        <end position="63"/>
    </location>
</feature>
<feature type="transmembrane region" description="Helical" evidence="8">
    <location>
        <begin position="409"/>
        <end position="428"/>
    </location>
</feature>
<evidence type="ECO:0000256" key="3">
    <source>
        <dbReference type="ARBA" id="ARBA00022448"/>
    </source>
</evidence>
<evidence type="ECO:0000256" key="9">
    <source>
        <dbReference type="SAM" id="SignalP"/>
    </source>
</evidence>